<dbReference type="Proteomes" id="UP000504618">
    <property type="component" value="Unplaced"/>
</dbReference>
<reference evidence="4 5" key="1">
    <citation type="submission" date="2025-04" db="UniProtKB">
        <authorList>
            <consortium name="RefSeq"/>
        </authorList>
    </citation>
    <scope>IDENTIFICATION</scope>
    <source>
        <tissue evidence="4 5">Whole body</tissue>
    </source>
</reference>
<name>A0A6J1R105_9HYME</name>
<evidence type="ECO:0000313" key="5">
    <source>
        <dbReference type="RefSeq" id="XP_024886777.1"/>
    </source>
</evidence>
<dbReference type="GO" id="GO:0031146">
    <property type="term" value="P:SCF-dependent proteasomal ubiquitin-dependent protein catabolic process"/>
    <property type="evidence" value="ECO:0007669"/>
    <property type="project" value="TreeGrafter"/>
</dbReference>
<dbReference type="InterPro" id="IPR006553">
    <property type="entry name" value="Leu-rich_rpt_Cys-con_subtyp"/>
</dbReference>
<dbReference type="SMART" id="SM00256">
    <property type="entry name" value="FBOX"/>
    <property type="match status" value="1"/>
</dbReference>
<dbReference type="OrthoDB" id="2153609at2759"/>
<dbReference type="GO" id="GO:0019005">
    <property type="term" value="C:SCF ubiquitin ligase complex"/>
    <property type="evidence" value="ECO:0007669"/>
    <property type="project" value="TreeGrafter"/>
</dbReference>
<sequence>MEMIDDRNEILNCYPSHCTEYPYLGRFVARKDDITFRYQFVKKFCGLDNCADNNPNIYKYVDYISGIPKHFPNYGADLPQTFVMKNYGVDISISPWREEAEVDYTPRDIRNKNISNYIDIAFDTCAYPVRISIYEIYNPGNVIKIWAQKPSGQWDLLWKGSPQIVPQTSRLFSPPLRKCNFKTRTFRLEFKNTIMNYETAIDAVMFIGTSKKIYSKNFGESLTDLLKRINCTALHQEDVYNLTPDYKNAHSDICTLRMNVSEYCIIYERNIKEVSRKCYGEKCYHDYKRTKVSWKDIPDYVSRILSSKHHNQKLSKNDLGSSKRTKLSSDESRKLSHYSLSIFPDEILLKILMNLDLMTLYSMSCVNKRLNKIAQDSRLCTCLNVRNTRDMPIIYINNIFNYFIPKCKYLERVDFTHSDFSISLFEKFLKNCGKHLTHLRLGQCRSVNDHVLLKISTICKKLKELDLRGCRDITEEGFSYLENLDGRLEHLSLGVTCITYQTLCKILQKNQGMRELNLERFERDLTFSFEFSEEALVYYERVALELRNSCRDLEKINLAGVFHITPQSIKILGGCKNLRKVNLRIPYNIDEYNYCRLFSSCRESLEEVHLSRMRFTDYVLRLLAQCKNLKQLYLYRCNIAYNSFLTYSIIFEQCLELQKFHLVCCNISRCLAKQWEKQYPHVSVLVTETPRILPRLN</sequence>
<dbReference type="SMART" id="SM00367">
    <property type="entry name" value="LRR_CC"/>
    <property type="match status" value="3"/>
</dbReference>
<dbReference type="SUPFAM" id="SSF81383">
    <property type="entry name" value="F-box domain"/>
    <property type="match status" value="1"/>
</dbReference>
<dbReference type="Pfam" id="PF00646">
    <property type="entry name" value="F-box"/>
    <property type="match status" value="1"/>
</dbReference>
<protein>
    <submittedName>
        <fullName evidence="4">F-box/LRR-repeat protein 4-like isoform X1</fullName>
    </submittedName>
    <submittedName>
        <fullName evidence="5">F-box/LRR-repeat protein 4-like isoform X2</fullName>
    </submittedName>
</protein>
<dbReference type="RefSeq" id="XP_024886776.1">
    <property type="nucleotide sequence ID" value="XM_025031008.1"/>
</dbReference>
<dbReference type="InterPro" id="IPR032675">
    <property type="entry name" value="LRR_dom_sf"/>
</dbReference>
<dbReference type="SUPFAM" id="SSF52047">
    <property type="entry name" value="RNI-like"/>
    <property type="match status" value="1"/>
</dbReference>
<evidence type="ECO:0000256" key="1">
    <source>
        <dbReference type="ARBA" id="ARBA00022786"/>
    </source>
</evidence>
<evidence type="ECO:0000313" key="4">
    <source>
        <dbReference type="RefSeq" id="XP_024886776.1"/>
    </source>
</evidence>
<evidence type="ECO:0000313" key="3">
    <source>
        <dbReference type="Proteomes" id="UP000504618"/>
    </source>
</evidence>
<dbReference type="InterPro" id="IPR001810">
    <property type="entry name" value="F-box_dom"/>
</dbReference>
<dbReference type="Pfam" id="PF25372">
    <property type="entry name" value="DUF7885"/>
    <property type="match status" value="1"/>
</dbReference>
<dbReference type="PROSITE" id="PS50181">
    <property type="entry name" value="FBOX"/>
    <property type="match status" value="1"/>
</dbReference>
<organism evidence="3 4">
    <name type="scientific">Temnothorax curvispinosus</name>
    <dbReference type="NCBI Taxonomy" id="300111"/>
    <lineage>
        <taxon>Eukaryota</taxon>
        <taxon>Metazoa</taxon>
        <taxon>Ecdysozoa</taxon>
        <taxon>Arthropoda</taxon>
        <taxon>Hexapoda</taxon>
        <taxon>Insecta</taxon>
        <taxon>Pterygota</taxon>
        <taxon>Neoptera</taxon>
        <taxon>Endopterygota</taxon>
        <taxon>Hymenoptera</taxon>
        <taxon>Apocrita</taxon>
        <taxon>Aculeata</taxon>
        <taxon>Formicoidea</taxon>
        <taxon>Formicidae</taxon>
        <taxon>Myrmicinae</taxon>
        <taxon>Temnothorax</taxon>
    </lineage>
</organism>
<dbReference type="RefSeq" id="XP_024886777.1">
    <property type="nucleotide sequence ID" value="XM_025031009.1"/>
</dbReference>
<dbReference type="InterPro" id="IPR036047">
    <property type="entry name" value="F-box-like_dom_sf"/>
</dbReference>
<accession>A0A6J1R105</accession>
<dbReference type="PANTHER" id="PTHR13318">
    <property type="entry name" value="PARTNER OF PAIRED, ISOFORM B-RELATED"/>
    <property type="match status" value="1"/>
</dbReference>
<dbReference type="AlphaFoldDB" id="A0A6J1R105"/>
<evidence type="ECO:0000259" key="2">
    <source>
        <dbReference type="PROSITE" id="PS50181"/>
    </source>
</evidence>
<gene>
    <name evidence="4 5" type="primary">LOC112464169</name>
</gene>
<dbReference type="InterPro" id="IPR057207">
    <property type="entry name" value="FBXL15_LRR"/>
</dbReference>
<proteinExistence type="predicted"/>
<feature type="domain" description="F-box" evidence="2">
    <location>
        <begin position="337"/>
        <end position="383"/>
    </location>
</feature>
<dbReference type="GeneID" id="112464169"/>
<keyword evidence="1" id="KW-0833">Ubl conjugation pathway</keyword>
<dbReference type="Gene3D" id="3.80.10.10">
    <property type="entry name" value="Ribonuclease Inhibitor"/>
    <property type="match status" value="2"/>
</dbReference>
<keyword evidence="3" id="KW-1185">Reference proteome</keyword>